<feature type="domain" description="MoeA N-terminal and linker" evidence="4">
    <location>
        <begin position="17"/>
        <end position="151"/>
    </location>
</feature>
<dbReference type="SMR" id="A0A178U950"/>
<dbReference type="EMBL" id="LUHQ01000005">
    <property type="protein sequence ID" value="OAO90468.1"/>
    <property type="molecule type" value="Genomic_DNA"/>
</dbReference>
<dbReference type="ExpressionAtlas" id="A0A178U950">
    <property type="expression patterns" value="baseline and differential"/>
</dbReference>
<evidence type="ECO:0000259" key="4">
    <source>
        <dbReference type="Pfam" id="PF03453"/>
    </source>
</evidence>
<evidence type="ECO:0000256" key="2">
    <source>
        <dbReference type="ARBA" id="ARBA00023150"/>
    </source>
</evidence>
<dbReference type="InterPro" id="IPR005110">
    <property type="entry name" value="MoeA_linker/N"/>
</dbReference>
<dbReference type="GO" id="GO:0061599">
    <property type="term" value="F:molybdopterin molybdotransferase activity"/>
    <property type="evidence" value="ECO:0007669"/>
    <property type="project" value="UniProtKB-UniRule"/>
</dbReference>
<dbReference type="GO" id="GO:0006777">
    <property type="term" value="P:Mo-molybdopterin cofactor biosynthetic process"/>
    <property type="evidence" value="ECO:0007669"/>
    <property type="project" value="UniProtKB-UniRule"/>
</dbReference>
<dbReference type="Pfam" id="PF03453">
    <property type="entry name" value="MoeA_N"/>
    <property type="match status" value="1"/>
</dbReference>
<keyword evidence="3" id="KW-0479">Metal-binding</keyword>
<dbReference type="AlphaFoldDB" id="A0A178U950"/>
<dbReference type="Gene3D" id="2.170.190.11">
    <property type="entry name" value="Molybdopterin biosynthesis moea protein, domain 3"/>
    <property type="match status" value="1"/>
</dbReference>
<comment type="catalytic activity">
    <reaction evidence="3">
        <text>adenylyl-molybdopterin + molybdate = Mo-molybdopterin + AMP + H(+)</text>
        <dbReference type="Rhea" id="RHEA:35047"/>
        <dbReference type="ChEBI" id="CHEBI:15378"/>
        <dbReference type="ChEBI" id="CHEBI:36264"/>
        <dbReference type="ChEBI" id="CHEBI:62727"/>
        <dbReference type="ChEBI" id="CHEBI:71302"/>
        <dbReference type="ChEBI" id="CHEBI:456215"/>
    </reaction>
</comment>
<name>A0A178U950_ARATH</name>
<dbReference type="InterPro" id="IPR038987">
    <property type="entry name" value="MoeA-like"/>
</dbReference>
<comment type="function">
    <text evidence="3">Catalyzes two steps in the biosynthesis of the molybdenum cofactor. In the first step, molybdopterin is adenylated. Subsequently, molybdate is inserted into adenylated molybdopterin and AMP is released.</text>
</comment>
<dbReference type="EC" id="2.10.1.1" evidence="3"/>
<dbReference type="Proteomes" id="UP000078284">
    <property type="component" value="Chromosome 5"/>
</dbReference>
<dbReference type="EC" id="2.7.7.75" evidence="3"/>
<organism evidence="5 6">
    <name type="scientific">Arabidopsis thaliana</name>
    <name type="common">Mouse-ear cress</name>
    <dbReference type="NCBI Taxonomy" id="3702"/>
    <lineage>
        <taxon>Eukaryota</taxon>
        <taxon>Viridiplantae</taxon>
        <taxon>Streptophyta</taxon>
        <taxon>Embryophyta</taxon>
        <taxon>Tracheophyta</taxon>
        <taxon>Spermatophyta</taxon>
        <taxon>Magnoliopsida</taxon>
        <taxon>eudicotyledons</taxon>
        <taxon>Gunneridae</taxon>
        <taxon>Pentapetalae</taxon>
        <taxon>rosids</taxon>
        <taxon>malvids</taxon>
        <taxon>Brassicales</taxon>
        <taxon>Brassicaceae</taxon>
        <taxon>Camelineae</taxon>
        <taxon>Arabidopsis</taxon>
    </lineage>
</organism>
<dbReference type="InterPro" id="IPR036135">
    <property type="entry name" value="MoeA_linker/N_sf"/>
</dbReference>
<proteinExistence type="inferred from homology"/>
<comment type="similarity">
    <text evidence="3">Belongs to the MoeA family.</text>
</comment>
<dbReference type="PANTHER" id="PTHR10192">
    <property type="entry name" value="MOLYBDOPTERIN BIOSYNTHESIS PROTEIN"/>
    <property type="match status" value="1"/>
</dbReference>
<dbReference type="SUPFAM" id="SSF63882">
    <property type="entry name" value="MoeA N-terminal region -like"/>
    <property type="match status" value="1"/>
</dbReference>
<keyword evidence="3" id="KW-0500">Molybdenum</keyword>
<dbReference type="GO" id="GO:0046872">
    <property type="term" value="F:metal ion binding"/>
    <property type="evidence" value="ECO:0007669"/>
    <property type="project" value="UniProtKB-UniRule"/>
</dbReference>
<keyword evidence="3" id="KW-0460">Magnesium</keyword>
<evidence type="ECO:0000313" key="6">
    <source>
        <dbReference type="Proteomes" id="UP000078284"/>
    </source>
</evidence>
<dbReference type="PANTHER" id="PTHR10192:SF5">
    <property type="entry name" value="GEPHYRIN"/>
    <property type="match status" value="1"/>
</dbReference>
<keyword evidence="2 3" id="KW-0501">Molybdenum cofactor biosynthesis</keyword>
<comment type="catalytic activity">
    <reaction evidence="3">
        <text>molybdopterin + ATP + H(+) = adenylyl-molybdopterin + diphosphate</text>
        <dbReference type="Rhea" id="RHEA:31331"/>
        <dbReference type="ChEBI" id="CHEBI:15378"/>
        <dbReference type="ChEBI" id="CHEBI:30616"/>
        <dbReference type="ChEBI" id="CHEBI:33019"/>
        <dbReference type="ChEBI" id="CHEBI:58698"/>
        <dbReference type="ChEBI" id="CHEBI:62727"/>
    </reaction>
</comment>
<comment type="pathway">
    <text evidence="1 3">Cofactor biosynthesis; molybdopterin biosynthesis.</text>
</comment>
<protein>
    <recommendedName>
        <fullName evidence="3">Molybdopterin biosynthesis protein CNX1</fullName>
    </recommendedName>
    <alternativeName>
        <fullName evidence="3">Molybdenum cofactor biosynthesis enzyme CNX1</fullName>
    </alternativeName>
    <domain>
        <recommendedName>
            <fullName evidence="3">Molybdopterin molybdenumtransferase</fullName>
            <shortName evidence="3">MPT Mo-transferase</shortName>
            <ecNumber evidence="3">2.10.1.1</ecNumber>
        </recommendedName>
        <alternativeName>
            <fullName evidence="3">Domain E</fullName>
        </alternativeName>
    </domain>
    <domain>
        <recommendedName>
            <fullName evidence="3">Molybdopterin adenylyltransferase</fullName>
            <shortName evidence="3">MPT adenylyltransferase</shortName>
            <ecNumber evidence="3">2.7.7.75</ecNumber>
        </recommendedName>
        <alternativeName>
            <fullName evidence="3">Domain G</fullName>
        </alternativeName>
    </domain>
</protein>
<evidence type="ECO:0000256" key="1">
    <source>
        <dbReference type="ARBA" id="ARBA00005046"/>
    </source>
</evidence>
<keyword evidence="3" id="KW-0808">Transferase</keyword>
<dbReference type="GO" id="GO:0005524">
    <property type="term" value="F:ATP binding"/>
    <property type="evidence" value="ECO:0007669"/>
    <property type="project" value="UniProtKB-UniRule"/>
</dbReference>
<accession>A0A178U950</accession>
<reference evidence="6" key="1">
    <citation type="journal article" date="2016" name="Proc. Natl. Acad. Sci. U.S.A.">
        <title>Chromosome-level assembly of Arabidopsis thaliana Ler reveals the extent of translocation and inversion polymorphisms.</title>
        <authorList>
            <person name="Zapata L."/>
            <person name="Ding J."/>
            <person name="Willing E.M."/>
            <person name="Hartwig B."/>
            <person name="Bezdan D."/>
            <person name="Jiao W.B."/>
            <person name="Patel V."/>
            <person name="Velikkakam James G."/>
            <person name="Koornneef M."/>
            <person name="Ossowski S."/>
            <person name="Schneeberger K."/>
        </authorList>
    </citation>
    <scope>NUCLEOTIDE SEQUENCE [LARGE SCALE GENOMIC DNA]</scope>
    <source>
        <strain evidence="6">cv. Landsberg erecta</strain>
    </source>
</reference>
<dbReference type="GO" id="GO:0061598">
    <property type="term" value="F:molybdopterin adenylyltransferase activity"/>
    <property type="evidence" value="ECO:0007669"/>
    <property type="project" value="UniProtKB-UniRule"/>
</dbReference>
<dbReference type="UniPathway" id="UPA00344"/>
<sequence length="161" mass="16792">MEGQGCCGGGGGKTEMIPTEEALRIVFGVSKRLPPVIVSLYEALGKVLAEDIRAPDPLPPYPASVKDGYAVVASDGPGEYPVITESRAGNDGLGVTVTPGTVAYVTTGGPIPDGADAVVQVEDTKVIGDVSTESKRVKILIQTKKGTDIRRVVCFLLFSFI</sequence>
<evidence type="ECO:0000256" key="3">
    <source>
        <dbReference type="RuleBase" id="RU365090"/>
    </source>
</evidence>
<comment type="caution">
    <text evidence="5">The sequence shown here is derived from an EMBL/GenBank/DDBJ whole genome shotgun (WGS) entry which is preliminary data.</text>
</comment>
<gene>
    <name evidence="5" type="ordered locus">AXX17_At5g20950</name>
</gene>
<dbReference type="FunFam" id="2.170.190.11:FF:000001">
    <property type="entry name" value="Molybdopterin molybdenumtransferase"/>
    <property type="match status" value="1"/>
</dbReference>
<comment type="cofactor">
    <cofactor evidence="3">
        <name>Mg(2+)</name>
        <dbReference type="ChEBI" id="CHEBI:18420"/>
    </cofactor>
</comment>
<evidence type="ECO:0000313" key="5">
    <source>
        <dbReference type="EMBL" id="OAO90468.1"/>
    </source>
</evidence>